<dbReference type="Proteomes" id="UP001597046">
    <property type="component" value="Unassembled WGS sequence"/>
</dbReference>
<dbReference type="InterPro" id="IPR006311">
    <property type="entry name" value="TAT_signal"/>
</dbReference>
<evidence type="ECO:0000313" key="2">
    <source>
        <dbReference type="Proteomes" id="UP001597046"/>
    </source>
</evidence>
<keyword evidence="2" id="KW-1185">Reference proteome</keyword>
<reference evidence="2" key="1">
    <citation type="journal article" date="2019" name="Int. J. Syst. Evol. Microbiol.">
        <title>The Global Catalogue of Microorganisms (GCM) 10K type strain sequencing project: providing services to taxonomists for standard genome sequencing and annotation.</title>
        <authorList>
            <consortium name="The Broad Institute Genomics Platform"/>
            <consortium name="The Broad Institute Genome Sequencing Center for Infectious Disease"/>
            <person name="Wu L."/>
            <person name="Ma J."/>
        </authorList>
    </citation>
    <scope>NUCLEOTIDE SEQUENCE [LARGE SCALE GENOMIC DNA]</scope>
    <source>
        <strain evidence="2">CCUG 57508</strain>
    </source>
</reference>
<dbReference type="RefSeq" id="WP_386052402.1">
    <property type="nucleotide sequence ID" value="NZ_JBHTKH010000005.1"/>
</dbReference>
<name>A0ABW3MVD4_9MICO</name>
<organism evidence="1 2">
    <name type="scientific">Terrabacter terrigena</name>
    <dbReference type="NCBI Taxonomy" id="574718"/>
    <lineage>
        <taxon>Bacteria</taxon>
        <taxon>Bacillati</taxon>
        <taxon>Actinomycetota</taxon>
        <taxon>Actinomycetes</taxon>
        <taxon>Micrococcales</taxon>
        <taxon>Intrasporangiaceae</taxon>
        <taxon>Terrabacter</taxon>
    </lineage>
</organism>
<dbReference type="EMBL" id="JBHTKH010000005">
    <property type="protein sequence ID" value="MFD1054501.1"/>
    <property type="molecule type" value="Genomic_DNA"/>
</dbReference>
<accession>A0ABW3MVD4</accession>
<evidence type="ECO:0008006" key="3">
    <source>
        <dbReference type="Google" id="ProtNLM"/>
    </source>
</evidence>
<evidence type="ECO:0000313" key="1">
    <source>
        <dbReference type="EMBL" id="MFD1054501.1"/>
    </source>
</evidence>
<proteinExistence type="predicted"/>
<dbReference type="PROSITE" id="PS51318">
    <property type="entry name" value="TAT"/>
    <property type="match status" value="1"/>
</dbReference>
<gene>
    <name evidence="1" type="ORF">ACFQ2V_09320</name>
</gene>
<protein>
    <recommendedName>
        <fullName evidence="3">Tat pathway signal sequence domain protein</fullName>
    </recommendedName>
</protein>
<sequence>MSKSHGADPAPPSRRSVVKGAAWAVPAVVVAGAAPTVAASVPPVFPDLPQGSACKLPGNSISTIYGCWNKGYVLFVNFVNTFNTPVSVRVTGLGVSGVPDMKLIATTLTSACNTPTTCINIPANGQTQVAVFGNASTDSANNVTVTVKYTFFAGSGCASAGTAAQVAGPVNGGSSWTVNNNGQAGGSCTRPGNCVTPPVAPCP</sequence>
<comment type="caution">
    <text evidence="1">The sequence shown here is derived from an EMBL/GenBank/DDBJ whole genome shotgun (WGS) entry which is preliminary data.</text>
</comment>